<dbReference type="InterPro" id="IPR051604">
    <property type="entry name" value="Ergot_Alk_Oxidoreductase"/>
</dbReference>
<evidence type="ECO:0000259" key="1">
    <source>
        <dbReference type="Pfam" id="PF05368"/>
    </source>
</evidence>
<dbReference type="EMBL" id="JARXVC010000016">
    <property type="protein sequence ID" value="MDH6283786.1"/>
    <property type="molecule type" value="Genomic_DNA"/>
</dbReference>
<feature type="domain" description="NmrA-like" evidence="1">
    <location>
        <begin position="2"/>
        <end position="253"/>
    </location>
</feature>
<evidence type="ECO:0000313" key="2">
    <source>
        <dbReference type="EMBL" id="MDH6283786.1"/>
    </source>
</evidence>
<proteinExistence type="predicted"/>
<keyword evidence="3" id="KW-1185">Reference proteome</keyword>
<dbReference type="Gene3D" id="3.40.50.720">
    <property type="entry name" value="NAD(P)-binding Rossmann-like Domain"/>
    <property type="match status" value="1"/>
</dbReference>
<dbReference type="Pfam" id="PF05368">
    <property type="entry name" value="NmrA"/>
    <property type="match status" value="1"/>
</dbReference>
<dbReference type="PANTHER" id="PTHR43162:SF1">
    <property type="entry name" value="PRESTALK A DIFFERENTIATION PROTEIN A"/>
    <property type="match status" value="1"/>
</dbReference>
<name>A0ABT6MHI1_9NOCA</name>
<dbReference type="InterPro" id="IPR036291">
    <property type="entry name" value="NAD(P)-bd_dom_sf"/>
</dbReference>
<dbReference type="InterPro" id="IPR008030">
    <property type="entry name" value="NmrA-like"/>
</dbReference>
<dbReference type="PANTHER" id="PTHR43162">
    <property type="match status" value="1"/>
</dbReference>
<dbReference type="Proteomes" id="UP001160334">
    <property type="component" value="Unassembled WGS sequence"/>
</dbReference>
<protein>
    <submittedName>
        <fullName evidence="2">Uncharacterized protein YbjT (DUF2867 family)</fullName>
    </submittedName>
</protein>
<accession>A0ABT6MHI1</accession>
<gene>
    <name evidence="2" type="ORF">M2280_005037</name>
</gene>
<comment type="caution">
    <text evidence="2">The sequence shown here is derived from an EMBL/GenBank/DDBJ whole genome shotgun (WGS) entry which is preliminary data.</text>
</comment>
<evidence type="ECO:0000313" key="3">
    <source>
        <dbReference type="Proteomes" id="UP001160334"/>
    </source>
</evidence>
<dbReference type="SUPFAM" id="SSF51735">
    <property type="entry name" value="NAD(P)-binding Rossmann-fold domains"/>
    <property type="match status" value="1"/>
</dbReference>
<dbReference type="Gene3D" id="3.90.25.10">
    <property type="entry name" value="UDP-galactose 4-epimerase, domain 1"/>
    <property type="match status" value="1"/>
</dbReference>
<organism evidence="2 3">
    <name type="scientific">Prescottella agglutinans</name>
    <dbReference type="NCBI Taxonomy" id="1644129"/>
    <lineage>
        <taxon>Bacteria</taxon>
        <taxon>Bacillati</taxon>
        <taxon>Actinomycetota</taxon>
        <taxon>Actinomycetes</taxon>
        <taxon>Mycobacteriales</taxon>
        <taxon>Nocardiaceae</taxon>
        <taxon>Prescottella</taxon>
    </lineage>
</organism>
<sequence length="290" mass="31285">MIVVMGASGPTGEALVHRLLEKGQAVRAVTRDPGRLRARLDPVGVDVRYADAADEDSLVDSFAGANQIFLAMANSPAQVDLETRVVATAAKCSIEHIVKLSAPYVAPDSPVAISRWHHAIECALADSGIPNTLLRPYAFMQKTLNLVPDIASAGAIYGSMGATACNFIDCRDIADVAAEVLTRPELAGASYELTADRTYSYPQIAAMLGALLGLRIDYVDLPADAMRRRLRERAHMPDWLAAHVVEIQQIALARNEIPTSTVTDLLGRSPRTLEAFLAENLDSFRPTVSH</sequence>
<reference evidence="2 3" key="1">
    <citation type="submission" date="2023-04" db="EMBL/GenBank/DDBJ databases">
        <title>Forest soil microbial communities from Buena Vista Peninsula, Colon Province, Panama.</title>
        <authorList>
            <person name="Bouskill N."/>
        </authorList>
    </citation>
    <scope>NUCLEOTIDE SEQUENCE [LARGE SCALE GENOMIC DNA]</scope>
    <source>
        <strain evidence="2 3">CFH S0262</strain>
    </source>
</reference>